<dbReference type="SUPFAM" id="SSF51126">
    <property type="entry name" value="Pectin lyase-like"/>
    <property type="match status" value="1"/>
</dbReference>
<dbReference type="Proteomes" id="UP000324800">
    <property type="component" value="Unassembled WGS sequence"/>
</dbReference>
<organism evidence="2 3">
    <name type="scientific">Streblomastix strix</name>
    <dbReference type="NCBI Taxonomy" id="222440"/>
    <lineage>
        <taxon>Eukaryota</taxon>
        <taxon>Metamonada</taxon>
        <taxon>Preaxostyla</taxon>
        <taxon>Oxymonadida</taxon>
        <taxon>Streblomastigidae</taxon>
        <taxon>Streblomastix</taxon>
    </lineage>
</organism>
<dbReference type="AlphaFoldDB" id="A0A5J4U1Z5"/>
<comment type="caution">
    <text evidence="2">The sequence shown here is derived from an EMBL/GenBank/DDBJ whole genome shotgun (WGS) entry which is preliminary data.</text>
</comment>
<feature type="chain" id="PRO_5023918297" description="Right handed beta helix domain-containing protein" evidence="1">
    <location>
        <begin position="18"/>
        <end position="182"/>
    </location>
</feature>
<dbReference type="EMBL" id="SNRW01021862">
    <property type="protein sequence ID" value="KAA6364283.1"/>
    <property type="molecule type" value="Genomic_DNA"/>
</dbReference>
<reference evidence="2 3" key="1">
    <citation type="submission" date="2019-03" db="EMBL/GenBank/DDBJ databases">
        <title>Single cell metagenomics reveals metabolic interactions within the superorganism composed of flagellate Streblomastix strix and complex community of Bacteroidetes bacteria on its surface.</title>
        <authorList>
            <person name="Treitli S.C."/>
            <person name="Kolisko M."/>
            <person name="Husnik F."/>
            <person name="Keeling P."/>
            <person name="Hampl V."/>
        </authorList>
    </citation>
    <scope>NUCLEOTIDE SEQUENCE [LARGE SCALE GENOMIC DNA]</scope>
    <source>
        <strain evidence="2">ST1C</strain>
    </source>
</reference>
<proteinExistence type="predicted"/>
<sequence>MPVIKIILLFAVANIFAQNDVIRSSATLKSAQTINNYRQPHLDIQLTSVAGTPYDECVITDCTFTECVSALYGGGLYTRVNNNKKITVNGTNTFKSCFASTGGGWHSIIFDGGKMLIQGYVTVTDCFSIQNSGDGGGGMLIGVTEAESLLTIEAEILFTNCRSSSSGGGMYLYGNVASLIEI</sequence>
<gene>
    <name evidence="2" type="ORF">EZS28_040190</name>
</gene>
<evidence type="ECO:0000313" key="3">
    <source>
        <dbReference type="Proteomes" id="UP000324800"/>
    </source>
</evidence>
<feature type="signal peptide" evidence="1">
    <location>
        <begin position="1"/>
        <end position="17"/>
    </location>
</feature>
<name>A0A5J4U1Z5_9EUKA</name>
<feature type="non-terminal residue" evidence="2">
    <location>
        <position position="182"/>
    </location>
</feature>
<dbReference type="InterPro" id="IPR011050">
    <property type="entry name" value="Pectin_lyase_fold/virulence"/>
</dbReference>
<evidence type="ECO:0000256" key="1">
    <source>
        <dbReference type="SAM" id="SignalP"/>
    </source>
</evidence>
<evidence type="ECO:0000313" key="2">
    <source>
        <dbReference type="EMBL" id="KAA6364283.1"/>
    </source>
</evidence>
<accession>A0A5J4U1Z5</accession>
<keyword evidence="1" id="KW-0732">Signal</keyword>
<protein>
    <recommendedName>
        <fullName evidence="4">Right handed beta helix domain-containing protein</fullName>
    </recommendedName>
</protein>
<evidence type="ECO:0008006" key="4">
    <source>
        <dbReference type="Google" id="ProtNLM"/>
    </source>
</evidence>